<dbReference type="GO" id="GO:0004725">
    <property type="term" value="F:protein tyrosine phosphatase activity"/>
    <property type="evidence" value="ECO:0007669"/>
    <property type="project" value="UniProtKB-EC"/>
</dbReference>
<dbReference type="PANTHER" id="PTHR11717">
    <property type="entry name" value="LOW MOLECULAR WEIGHT PROTEIN TYROSINE PHOSPHATASE"/>
    <property type="match status" value="1"/>
</dbReference>
<comment type="caution">
    <text evidence="7">The sequence shown here is derived from an EMBL/GenBank/DDBJ whole genome shotgun (WGS) entry which is preliminary data.</text>
</comment>
<dbReference type="PANTHER" id="PTHR11717:SF7">
    <property type="entry name" value="LOW MOLECULAR WEIGHT PHOSPHOTYROSINE PROTEIN PHOSPHATASE"/>
    <property type="match status" value="1"/>
</dbReference>
<feature type="active site" description="Nucleophile" evidence="5">
    <location>
        <position position="12"/>
    </location>
</feature>
<dbReference type="STRING" id="29321.AAV33_05850"/>
<protein>
    <recommendedName>
        <fullName evidence="2">protein-tyrosine-phosphatase</fullName>
        <ecNumber evidence="2">3.1.3.48</ecNumber>
    </recommendedName>
</protein>
<dbReference type="PATRIC" id="fig|883169.3.peg.301"/>
<accession>K0YH27</accession>
<dbReference type="Pfam" id="PF01451">
    <property type="entry name" value="LMWPc"/>
    <property type="match status" value="1"/>
</dbReference>
<dbReference type="eggNOG" id="COG0394">
    <property type="taxonomic scope" value="Bacteria"/>
</dbReference>
<evidence type="ECO:0000256" key="4">
    <source>
        <dbReference type="ARBA" id="ARBA00022912"/>
    </source>
</evidence>
<dbReference type="SUPFAM" id="SSF52788">
    <property type="entry name" value="Phosphotyrosine protein phosphatases I"/>
    <property type="match status" value="1"/>
</dbReference>
<proteinExistence type="inferred from homology"/>
<dbReference type="CDD" id="cd16343">
    <property type="entry name" value="LMWPTP"/>
    <property type="match status" value="1"/>
</dbReference>
<feature type="active site" evidence="5">
    <location>
        <position position="18"/>
    </location>
</feature>
<dbReference type="SMART" id="SM00226">
    <property type="entry name" value="LMWPc"/>
    <property type="match status" value="1"/>
</dbReference>
<evidence type="ECO:0000313" key="8">
    <source>
        <dbReference type="Proteomes" id="UP000006078"/>
    </source>
</evidence>
<evidence type="ECO:0000259" key="6">
    <source>
        <dbReference type="SMART" id="SM00226"/>
    </source>
</evidence>
<evidence type="ECO:0000256" key="5">
    <source>
        <dbReference type="PIRSR" id="PIRSR617867-1"/>
    </source>
</evidence>
<keyword evidence="4" id="KW-0904">Protein phosphatase</keyword>
<keyword evidence="8" id="KW-1185">Reference proteome</keyword>
<evidence type="ECO:0000313" key="7">
    <source>
        <dbReference type="EMBL" id="EJZ82741.1"/>
    </source>
</evidence>
<dbReference type="InterPro" id="IPR036196">
    <property type="entry name" value="Ptyr_pPase_sf"/>
</dbReference>
<dbReference type="HOGENOM" id="CLU_071415_2_1_11"/>
<dbReference type="Gene3D" id="3.40.50.2300">
    <property type="match status" value="1"/>
</dbReference>
<dbReference type="EMBL" id="AHAE01000020">
    <property type="protein sequence ID" value="EJZ82741.1"/>
    <property type="molecule type" value="Genomic_DNA"/>
</dbReference>
<keyword evidence="3" id="KW-0378">Hydrolase</keyword>
<reference evidence="7 8" key="1">
    <citation type="submission" date="2012-08" db="EMBL/GenBank/DDBJ databases">
        <title>The Genome Sequence of Turicella otitidis ATCC 51513.</title>
        <authorList>
            <consortium name="The Broad Institute Genome Sequencing Platform"/>
            <person name="Earl A."/>
            <person name="Ward D."/>
            <person name="Feldgarden M."/>
            <person name="Gevers D."/>
            <person name="Huys G."/>
            <person name="Walker B."/>
            <person name="Young S.K."/>
            <person name="Zeng Q."/>
            <person name="Gargeya S."/>
            <person name="Fitzgerald M."/>
            <person name="Haas B."/>
            <person name="Abouelleil A."/>
            <person name="Alvarado L."/>
            <person name="Arachchi H.M."/>
            <person name="Berlin A.M."/>
            <person name="Chapman S.B."/>
            <person name="Goldberg J."/>
            <person name="Griggs A."/>
            <person name="Gujja S."/>
            <person name="Hansen M."/>
            <person name="Howarth C."/>
            <person name="Imamovic A."/>
            <person name="Larimer J."/>
            <person name="McCowen C."/>
            <person name="Montmayeur A."/>
            <person name="Murphy C."/>
            <person name="Neiman D."/>
            <person name="Pearson M."/>
            <person name="Priest M."/>
            <person name="Roberts A."/>
            <person name="Saif S."/>
            <person name="Shea T."/>
            <person name="Sisk P."/>
            <person name="Sykes S."/>
            <person name="Wortman J."/>
            <person name="Nusbaum C."/>
            <person name="Birren B."/>
        </authorList>
    </citation>
    <scope>NUCLEOTIDE SEQUENCE [LARGE SCALE GENOMIC DNA]</scope>
    <source>
        <strain evidence="7 8">ATCC 51513</strain>
    </source>
</reference>
<evidence type="ECO:0000256" key="1">
    <source>
        <dbReference type="ARBA" id="ARBA00011063"/>
    </source>
</evidence>
<dbReference type="AlphaFoldDB" id="K0YH27"/>
<name>K0YH27_9CORY</name>
<dbReference type="PRINTS" id="PR00719">
    <property type="entry name" value="LMWPTPASE"/>
</dbReference>
<feature type="active site" description="Proton donor" evidence="5">
    <location>
        <position position="128"/>
    </location>
</feature>
<dbReference type="Proteomes" id="UP000006078">
    <property type="component" value="Unassembled WGS sequence"/>
</dbReference>
<sequence length="159" mass="17135">MSEKPLLVSFMCTGNICRSPMAEAMLRQALEDEGLGDACEVTSCGAHNFHEGEDADPRTVATLKRHGVPAEGLVSRPYSGVEDRADLVVCLDSGHRSTAIAAFGAPEEKMRLLRSFDPDAPEDAGVPDPYPGGQDGFEYAFELIEAALPGLLDWVRERA</sequence>
<dbReference type="RefSeq" id="WP_004600212.1">
    <property type="nucleotide sequence ID" value="NZ_HF541865.1"/>
</dbReference>
<evidence type="ECO:0000256" key="3">
    <source>
        <dbReference type="ARBA" id="ARBA00022801"/>
    </source>
</evidence>
<dbReference type="InterPro" id="IPR017867">
    <property type="entry name" value="Tyr_phospatase_low_mol_wt"/>
</dbReference>
<dbReference type="EC" id="3.1.3.48" evidence="2"/>
<evidence type="ECO:0000256" key="2">
    <source>
        <dbReference type="ARBA" id="ARBA00013064"/>
    </source>
</evidence>
<comment type="similarity">
    <text evidence="1">Belongs to the low molecular weight phosphotyrosine protein phosphatase family.</text>
</comment>
<dbReference type="InterPro" id="IPR023485">
    <property type="entry name" value="Ptyr_pPase"/>
</dbReference>
<organism evidence="7 8">
    <name type="scientific">Corynebacterium otitidis ATCC 51513</name>
    <dbReference type="NCBI Taxonomy" id="883169"/>
    <lineage>
        <taxon>Bacteria</taxon>
        <taxon>Bacillati</taxon>
        <taxon>Actinomycetota</taxon>
        <taxon>Actinomycetes</taxon>
        <taxon>Mycobacteriales</taxon>
        <taxon>Corynebacteriaceae</taxon>
        <taxon>Corynebacterium</taxon>
    </lineage>
</organism>
<gene>
    <name evidence="7" type="ORF">HMPREF9719_00322</name>
</gene>
<dbReference type="InterPro" id="IPR050438">
    <property type="entry name" value="LMW_PTPase"/>
</dbReference>
<feature type="domain" description="Phosphotyrosine protein phosphatase I" evidence="6">
    <location>
        <begin position="6"/>
        <end position="154"/>
    </location>
</feature>